<dbReference type="OrthoDB" id="1048415at2"/>
<evidence type="ECO:0000313" key="3">
    <source>
        <dbReference type="EMBL" id="ADV42144.1"/>
    </source>
</evidence>
<dbReference type="HOGENOM" id="CLU_326171_0_0_10"/>
<keyword evidence="1" id="KW-0732">Signal</keyword>
<protein>
    <recommendedName>
        <fullName evidence="2">BACON domain-containing protein</fullName>
    </recommendedName>
</protein>
<dbReference type="eggNOG" id="ENOG5032W5B">
    <property type="taxonomic scope" value="Bacteria"/>
</dbReference>
<dbReference type="CDD" id="cd14948">
    <property type="entry name" value="BACON"/>
    <property type="match status" value="1"/>
</dbReference>
<dbReference type="RefSeq" id="WP_013545782.1">
    <property type="nucleotide sequence ID" value="NC_014933.1"/>
</dbReference>
<evidence type="ECO:0000256" key="1">
    <source>
        <dbReference type="SAM" id="SignalP"/>
    </source>
</evidence>
<organism evidence="3 4">
    <name type="scientific">Bacteroides helcogenes (strain ATCC 35417 / DSM 20613 / JCM 6297 / CCUG 15421 / P 36-108)</name>
    <dbReference type="NCBI Taxonomy" id="693979"/>
    <lineage>
        <taxon>Bacteria</taxon>
        <taxon>Pseudomonadati</taxon>
        <taxon>Bacteroidota</taxon>
        <taxon>Bacteroidia</taxon>
        <taxon>Bacteroidales</taxon>
        <taxon>Bacteroidaceae</taxon>
        <taxon>Bacteroides</taxon>
    </lineage>
</organism>
<evidence type="ECO:0000259" key="2">
    <source>
        <dbReference type="Pfam" id="PF13004"/>
    </source>
</evidence>
<dbReference type="KEGG" id="bhl:Bache_0114"/>
<dbReference type="Proteomes" id="UP000008630">
    <property type="component" value="Chromosome"/>
</dbReference>
<name>E6SSH2_BACT6</name>
<gene>
    <name evidence="3" type="ordered locus">Bache_0114</name>
</gene>
<reference key="1">
    <citation type="submission" date="2010-11" db="EMBL/GenBank/DDBJ databases">
        <title>The complete genome of Bacteroides helcogenes P 36-108.</title>
        <authorList>
            <consortium name="US DOE Joint Genome Institute (JGI-PGF)"/>
            <person name="Lucas S."/>
            <person name="Copeland A."/>
            <person name="Lapidus A."/>
            <person name="Bruce D."/>
            <person name="Goodwin L."/>
            <person name="Pitluck S."/>
            <person name="Kyrpides N."/>
            <person name="Mavromatis K."/>
            <person name="Ivanova N."/>
            <person name="Zeytun A."/>
            <person name="Brettin T."/>
            <person name="Detter J.C."/>
            <person name="Tapia R."/>
            <person name="Han C."/>
            <person name="Land M."/>
            <person name="Hauser L."/>
            <person name="Markowitz V."/>
            <person name="Cheng J.-F."/>
            <person name="Hugenholtz P."/>
            <person name="Woyke T."/>
            <person name="Wu D."/>
            <person name="Gronow S."/>
            <person name="Wellnitz S."/>
            <person name="Brambilla E."/>
            <person name="Klenk H.-P."/>
            <person name="Eisen J.A."/>
        </authorList>
    </citation>
    <scope>NUCLEOTIDE SEQUENCE</scope>
    <source>
        <strain>P 36-108</strain>
    </source>
</reference>
<feature type="chain" id="PRO_5003211426" description="BACON domain-containing protein" evidence="1">
    <location>
        <begin position="21"/>
        <end position="834"/>
    </location>
</feature>
<sequence>MTGKKVNILLAYLLPLLIFACTDDKETPNTTNGNPALTFVMTKSLGNIINNTQVYLFDGEGADAGKFRQKVPDITYGADRLTMSVAAGKWDFMLVSADTDISGQVIQPVRGQARSALKMWETHSSGGILPSMPELRTAYLAGQRVIANQANTATETALLARNAALVKVEIADAGGLDVNGTHTLKLTNVPTTLNWEGGLYPDKNNPTVSTDPMTGTLTVHNNTSQSGHQYSDALSFIIPAHKGSDYLSTSPVDTTTSHLKLSVDLACEGGTRFQKTDVVIPRVPRVNATLLVRIFLGGKLDVSTDILDWEDKALNADLSQTLLYTDKAEVGLAFKDTIHINTNASDFTVEKAADADWITSVKKLGNNAVEITANVDTYVDNTPRKSYITIKANNVSKKIPVTQRPDRGTIKVSAKKLQFSPPHPTASLSVHSVGGNWRILAQSPKATATVSQGTKGDTPVSFTRTSTADDSLYGEYYGDDQVVFKNLTTLDTDTVHLSNLFIGIVDDLIEVAQPITHPDTTCTVDNVKVYGGLTHDLNIISKPSWIHPAPETDYNPATGIFTFVCDREPNEEERYGEIILGHADDPDYTVKVSVLQDIIVRIPEFNYFVVQFVWSANDVDVKVGFTGNPTSVVVNGITYNTSSVNSFQDKWVGWGLTGTVNYNSNTLLQWGGDAQSGQGETAFFNAPVINSAPYPGQHGVAPDAPGLLPRTVTLQVNAGWYRGGGIPMTCNIYAYLGGTMSHVGTNFVNQGGTLVYTSTNVFKVVSSGSHQYDHICDIVYDRKKHTAKINWTGTVWTGTRSIQVPMRPVEETSKPHWTPTVVNTYSNGYRGKKE</sequence>
<dbReference type="InterPro" id="IPR024361">
    <property type="entry name" value="BACON"/>
</dbReference>
<dbReference type="STRING" id="693979.Bache_0114"/>
<feature type="signal peptide" evidence="1">
    <location>
        <begin position="1"/>
        <end position="20"/>
    </location>
</feature>
<reference evidence="3 4" key="2">
    <citation type="journal article" date="2011" name="Stand. Genomic Sci.">
        <title>Complete genome sequence of Bacteroides helcogenes type strain (P 36-108).</title>
        <authorList>
            <person name="Pati A."/>
            <person name="Gronow S."/>
            <person name="Zeytun A."/>
            <person name="Lapidus A."/>
            <person name="Nolan M."/>
            <person name="Hammon N."/>
            <person name="Deshpande S."/>
            <person name="Cheng J.F."/>
            <person name="Tapia R."/>
            <person name="Han C."/>
            <person name="Goodwin L."/>
            <person name="Pitluck S."/>
            <person name="Liolios K."/>
            <person name="Pagani I."/>
            <person name="Ivanova N."/>
            <person name="Mavromatis K."/>
            <person name="Chen A."/>
            <person name="Palaniappan K."/>
            <person name="Land M."/>
            <person name="Hauser L."/>
            <person name="Chang Y.J."/>
            <person name="Jeffries C.D."/>
            <person name="Detter J.C."/>
            <person name="Brambilla E."/>
            <person name="Rohde M."/>
            <person name="Goker M."/>
            <person name="Woyke T."/>
            <person name="Bristow J."/>
            <person name="Eisen J.A."/>
            <person name="Markowitz V."/>
            <person name="Hugenholtz P."/>
            <person name="Kyrpides N.C."/>
            <person name="Klenk H.P."/>
            <person name="Lucas S."/>
        </authorList>
    </citation>
    <scope>NUCLEOTIDE SEQUENCE [LARGE SCALE GENOMIC DNA]</scope>
    <source>
        <strain evidence="4">ATCC 35417 / DSM 20613 / JCM 6297 / CCUG 15421 / P 36-108</strain>
    </source>
</reference>
<dbReference type="PROSITE" id="PS51257">
    <property type="entry name" value="PROKAR_LIPOPROTEIN"/>
    <property type="match status" value="1"/>
</dbReference>
<feature type="domain" description="BACON" evidence="2">
    <location>
        <begin position="351"/>
        <end position="403"/>
    </location>
</feature>
<dbReference type="AlphaFoldDB" id="E6SSH2"/>
<dbReference type="Gene3D" id="2.60.40.10">
    <property type="entry name" value="Immunoglobulins"/>
    <property type="match status" value="1"/>
</dbReference>
<dbReference type="EMBL" id="CP002352">
    <property type="protein sequence ID" value="ADV42144.1"/>
    <property type="molecule type" value="Genomic_DNA"/>
</dbReference>
<proteinExistence type="predicted"/>
<keyword evidence="4" id="KW-1185">Reference proteome</keyword>
<dbReference type="InterPro" id="IPR013783">
    <property type="entry name" value="Ig-like_fold"/>
</dbReference>
<dbReference type="Pfam" id="PF13004">
    <property type="entry name" value="BACON"/>
    <property type="match status" value="1"/>
</dbReference>
<dbReference type="PATRIC" id="fig|693979.3.peg.121"/>
<accession>E6SSH2</accession>
<evidence type="ECO:0000313" key="4">
    <source>
        <dbReference type="Proteomes" id="UP000008630"/>
    </source>
</evidence>